<dbReference type="AlphaFoldDB" id="A0A0D7ARP2"/>
<evidence type="ECO:0000256" key="1">
    <source>
        <dbReference type="ARBA" id="ARBA00023125"/>
    </source>
</evidence>
<sequence>KDPNWIAPSPLRPACPTAERIFRWKSLASLNLDESLRTESPALQAGYWLSLTSSFTEPTRSSYGAGLLRFHQFCDQNNVSESRRMPIHVTLLASFLGCWSSRVSGSTIKNWLSGLKAWHDINLQPWLGDHTLIRLARCLAAREGRLHHCPIRQPVTCELLLLLRRGLDIFSPKGAAIWACA</sequence>
<keyword evidence="3" id="KW-1185">Reference proteome</keyword>
<name>A0A0D7ARP2_9AGAR</name>
<dbReference type="InterPro" id="IPR010998">
    <property type="entry name" value="Integrase_recombinase_N"/>
</dbReference>
<gene>
    <name evidence="2" type="ORF">FISHEDRAFT_28903</name>
</gene>
<keyword evidence="1" id="KW-0238">DNA-binding</keyword>
<protein>
    <recommendedName>
        <fullName evidence="4">Core-binding (CB) domain-containing protein</fullName>
    </recommendedName>
</protein>
<feature type="non-terminal residue" evidence="2">
    <location>
        <position position="181"/>
    </location>
</feature>
<dbReference type="Gene3D" id="1.10.150.130">
    <property type="match status" value="1"/>
</dbReference>
<reference evidence="2 3" key="1">
    <citation type="journal article" date="2015" name="Fungal Genet. Biol.">
        <title>Evolution of novel wood decay mechanisms in Agaricales revealed by the genome sequences of Fistulina hepatica and Cylindrobasidium torrendii.</title>
        <authorList>
            <person name="Floudas D."/>
            <person name="Held B.W."/>
            <person name="Riley R."/>
            <person name="Nagy L.G."/>
            <person name="Koehler G."/>
            <person name="Ransdell A.S."/>
            <person name="Younus H."/>
            <person name="Chow J."/>
            <person name="Chiniquy J."/>
            <person name="Lipzen A."/>
            <person name="Tritt A."/>
            <person name="Sun H."/>
            <person name="Haridas S."/>
            <person name="LaButti K."/>
            <person name="Ohm R.A."/>
            <person name="Kues U."/>
            <person name="Blanchette R.A."/>
            <person name="Grigoriev I.V."/>
            <person name="Minto R.E."/>
            <person name="Hibbett D.S."/>
        </authorList>
    </citation>
    <scope>NUCLEOTIDE SEQUENCE [LARGE SCALE GENOMIC DNA]</scope>
    <source>
        <strain evidence="2 3">ATCC 64428</strain>
    </source>
</reference>
<organism evidence="2 3">
    <name type="scientific">Fistulina hepatica ATCC 64428</name>
    <dbReference type="NCBI Taxonomy" id="1128425"/>
    <lineage>
        <taxon>Eukaryota</taxon>
        <taxon>Fungi</taxon>
        <taxon>Dikarya</taxon>
        <taxon>Basidiomycota</taxon>
        <taxon>Agaricomycotina</taxon>
        <taxon>Agaricomycetes</taxon>
        <taxon>Agaricomycetidae</taxon>
        <taxon>Agaricales</taxon>
        <taxon>Fistulinaceae</taxon>
        <taxon>Fistulina</taxon>
    </lineage>
</organism>
<evidence type="ECO:0000313" key="3">
    <source>
        <dbReference type="Proteomes" id="UP000054144"/>
    </source>
</evidence>
<accession>A0A0D7ARP2</accession>
<proteinExistence type="predicted"/>
<feature type="non-terminal residue" evidence="2">
    <location>
        <position position="1"/>
    </location>
</feature>
<dbReference type="Proteomes" id="UP000054144">
    <property type="component" value="Unassembled WGS sequence"/>
</dbReference>
<evidence type="ECO:0000313" key="2">
    <source>
        <dbReference type="EMBL" id="KIY54016.1"/>
    </source>
</evidence>
<dbReference type="SUPFAM" id="SSF47823">
    <property type="entry name" value="lambda integrase-like, N-terminal domain"/>
    <property type="match status" value="1"/>
</dbReference>
<dbReference type="EMBL" id="KN881581">
    <property type="protein sequence ID" value="KIY54016.1"/>
    <property type="molecule type" value="Genomic_DNA"/>
</dbReference>
<evidence type="ECO:0008006" key="4">
    <source>
        <dbReference type="Google" id="ProtNLM"/>
    </source>
</evidence>
<dbReference type="OrthoDB" id="2506773at2759"/>
<dbReference type="GO" id="GO:0003677">
    <property type="term" value="F:DNA binding"/>
    <property type="evidence" value="ECO:0007669"/>
    <property type="project" value="UniProtKB-KW"/>
</dbReference>